<gene>
    <name evidence="1" type="ORF">DSO57_1002887</name>
</gene>
<keyword evidence="2" id="KW-1185">Reference proteome</keyword>
<reference evidence="1" key="1">
    <citation type="submission" date="2022-04" db="EMBL/GenBank/DDBJ databases">
        <title>Genome of the entomopathogenic fungus Entomophthora muscae.</title>
        <authorList>
            <person name="Elya C."/>
            <person name="Lovett B.R."/>
            <person name="Lee E."/>
            <person name="Macias A.M."/>
            <person name="Hajek A.E."/>
            <person name="De Bivort B.L."/>
            <person name="Kasson M.T."/>
            <person name="De Fine Licht H.H."/>
            <person name="Stajich J.E."/>
        </authorList>
    </citation>
    <scope>NUCLEOTIDE SEQUENCE</scope>
    <source>
        <strain evidence="1">Berkeley</strain>
    </source>
</reference>
<evidence type="ECO:0000313" key="1">
    <source>
        <dbReference type="EMBL" id="KAJ9063153.1"/>
    </source>
</evidence>
<name>A0ACC2SLB4_9FUNG</name>
<protein>
    <submittedName>
        <fullName evidence="1">Uncharacterized protein</fullName>
    </submittedName>
</protein>
<organism evidence="1 2">
    <name type="scientific">Entomophthora muscae</name>
    <dbReference type="NCBI Taxonomy" id="34485"/>
    <lineage>
        <taxon>Eukaryota</taxon>
        <taxon>Fungi</taxon>
        <taxon>Fungi incertae sedis</taxon>
        <taxon>Zoopagomycota</taxon>
        <taxon>Entomophthoromycotina</taxon>
        <taxon>Entomophthoromycetes</taxon>
        <taxon>Entomophthorales</taxon>
        <taxon>Entomophthoraceae</taxon>
        <taxon>Entomophthora</taxon>
    </lineage>
</organism>
<sequence>MVAMGLSLCYFTAPAKTKLKQMEAVSKPPIYAHLTASLEGLFSIHAYHAQARFDKINLDLLDCNHQSLYTLQAMKMWIAFYLDMLFSFVVFFNALFLVIFSDRFNPAQAASNAGLALSNALQMLVFLQWTVCMLGDVQGQMDSVGQLIFYGHKIPSEAPAEIPNAKPPVGWPSQGAVEFQNVVLHYHKIGVNVLKKLLFAIRPSEKIGIIGCTRLGKSTLLISLLQIVEAAEGWVLVDGVDISNIGLQDLRTKVPIIPQELVLFVGTICTNLNPFNCCPNEEI</sequence>
<proteinExistence type="predicted"/>
<dbReference type="EMBL" id="QTSX02004977">
    <property type="protein sequence ID" value="KAJ9063153.1"/>
    <property type="molecule type" value="Genomic_DNA"/>
</dbReference>
<evidence type="ECO:0000313" key="2">
    <source>
        <dbReference type="Proteomes" id="UP001165960"/>
    </source>
</evidence>
<comment type="caution">
    <text evidence="1">The sequence shown here is derived from an EMBL/GenBank/DDBJ whole genome shotgun (WGS) entry which is preliminary data.</text>
</comment>
<dbReference type="Proteomes" id="UP001165960">
    <property type="component" value="Unassembled WGS sequence"/>
</dbReference>
<accession>A0ACC2SLB4</accession>